<keyword evidence="3" id="KW-1185">Reference proteome</keyword>
<dbReference type="InterPro" id="IPR018611">
    <property type="entry name" value="Ufl1"/>
</dbReference>
<dbReference type="Gramene" id="mRNA:HanXRQr2_Chr10g0461521">
    <property type="protein sequence ID" value="mRNA:HanXRQr2_Chr10g0461521"/>
    <property type="gene ID" value="HanXRQr2_Chr10g0461521"/>
</dbReference>
<dbReference type="GO" id="GO:0061666">
    <property type="term" value="F:UFM1 ligase activity"/>
    <property type="evidence" value="ECO:0007669"/>
    <property type="project" value="InterPro"/>
</dbReference>
<gene>
    <name evidence="2" type="ORF">HanXRQr2_Chr10g0461521</name>
</gene>
<comment type="caution">
    <text evidence="2">The sequence shown here is derived from an EMBL/GenBank/DDBJ whole genome shotgun (WGS) entry which is preliminary data.</text>
</comment>
<dbReference type="PANTHER" id="PTHR31057:SF0">
    <property type="entry name" value="E3 UFM1-PROTEIN LIGASE 1"/>
    <property type="match status" value="1"/>
</dbReference>
<dbReference type="EMBL" id="MNCJ02000325">
    <property type="protein sequence ID" value="KAF5788211.1"/>
    <property type="molecule type" value="Genomic_DNA"/>
</dbReference>
<reference evidence="2" key="1">
    <citation type="journal article" date="2017" name="Nature">
        <title>The sunflower genome provides insights into oil metabolism, flowering and Asterid evolution.</title>
        <authorList>
            <person name="Badouin H."/>
            <person name="Gouzy J."/>
            <person name="Grassa C.J."/>
            <person name="Murat F."/>
            <person name="Staton S.E."/>
            <person name="Cottret L."/>
            <person name="Lelandais-Briere C."/>
            <person name="Owens G.L."/>
            <person name="Carrere S."/>
            <person name="Mayjonade B."/>
            <person name="Legrand L."/>
            <person name="Gill N."/>
            <person name="Kane N.C."/>
            <person name="Bowers J.E."/>
            <person name="Hubner S."/>
            <person name="Bellec A."/>
            <person name="Berard A."/>
            <person name="Berges H."/>
            <person name="Blanchet N."/>
            <person name="Boniface M.C."/>
            <person name="Brunel D."/>
            <person name="Catrice O."/>
            <person name="Chaidir N."/>
            <person name="Claudel C."/>
            <person name="Donnadieu C."/>
            <person name="Faraut T."/>
            <person name="Fievet G."/>
            <person name="Helmstetter N."/>
            <person name="King M."/>
            <person name="Knapp S.J."/>
            <person name="Lai Z."/>
            <person name="Le Paslier M.C."/>
            <person name="Lippi Y."/>
            <person name="Lorenzon L."/>
            <person name="Mandel J.R."/>
            <person name="Marage G."/>
            <person name="Marchand G."/>
            <person name="Marquand E."/>
            <person name="Bret-Mestries E."/>
            <person name="Morien E."/>
            <person name="Nambeesan S."/>
            <person name="Nguyen T."/>
            <person name="Pegot-Espagnet P."/>
            <person name="Pouilly N."/>
            <person name="Raftis F."/>
            <person name="Sallet E."/>
            <person name="Schiex T."/>
            <person name="Thomas J."/>
            <person name="Vandecasteele C."/>
            <person name="Vares D."/>
            <person name="Vear F."/>
            <person name="Vautrin S."/>
            <person name="Crespi M."/>
            <person name="Mangin B."/>
            <person name="Burke J.M."/>
            <person name="Salse J."/>
            <person name="Munos S."/>
            <person name="Vincourt P."/>
            <person name="Rieseberg L.H."/>
            <person name="Langlade N.B."/>
        </authorList>
    </citation>
    <scope>NUCLEOTIDE SEQUENCE</scope>
    <source>
        <tissue evidence="2">Leaves</tissue>
    </source>
</reference>
<proteinExistence type="predicted"/>
<dbReference type="Proteomes" id="UP000215914">
    <property type="component" value="Unassembled WGS sequence"/>
</dbReference>
<protein>
    <recommendedName>
        <fullName evidence="1">E3 UFM1-protein ligase 1-like domain-containing protein</fullName>
    </recommendedName>
</protein>
<evidence type="ECO:0000313" key="2">
    <source>
        <dbReference type="EMBL" id="KAF5788211.1"/>
    </source>
</evidence>
<sequence length="118" mass="13394">MPNKLKNGIDVQDFDTIEPITLSSWDDTIEPITLSSWDRMALVKKFEGALSVKGNAVVEALEGKRVEAYMTGLRAFADECGLTVKKLDEKLERTLLHSYRKEPCRQRSCLSWMASRSK</sequence>
<accession>A0A9K3N5K6</accession>
<dbReference type="Pfam" id="PF23659">
    <property type="entry name" value="UFL1"/>
    <property type="match status" value="1"/>
</dbReference>
<dbReference type="GO" id="GO:0071569">
    <property type="term" value="P:protein ufmylation"/>
    <property type="evidence" value="ECO:0007669"/>
    <property type="project" value="InterPro"/>
</dbReference>
<dbReference type="AlphaFoldDB" id="A0A9K3N5K6"/>
<evidence type="ECO:0000313" key="3">
    <source>
        <dbReference type="Proteomes" id="UP000215914"/>
    </source>
</evidence>
<evidence type="ECO:0000259" key="1">
    <source>
        <dbReference type="Pfam" id="PF23659"/>
    </source>
</evidence>
<name>A0A9K3N5K6_HELAN</name>
<reference evidence="2" key="2">
    <citation type="submission" date="2020-06" db="EMBL/GenBank/DDBJ databases">
        <title>Helianthus annuus Genome sequencing and assembly Release 2.</title>
        <authorList>
            <person name="Gouzy J."/>
            <person name="Langlade N."/>
            <person name="Munos S."/>
        </authorList>
    </citation>
    <scope>NUCLEOTIDE SEQUENCE</scope>
    <source>
        <tissue evidence="2">Leaves</tissue>
    </source>
</reference>
<dbReference type="InterPro" id="IPR056580">
    <property type="entry name" value="Ufl1_dom"/>
</dbReference>
<organism evidence="2 3">
    <name type="scientific">Helianthus annuus</name>
    <name type="common">Common sunflower</name>
    <dbReference type="NCBI Taxonomy" id="4232"/>
    <lineage>
        <taxon>Eukaryota</taxon>
        <taxon>Viridiplantae</taxon>
        <taxon>Streptophyta</taxon>
        <taxon>Embryophyta</taxon>
        <taxon>Tracheophyta</taxon>
        <taxon>Spermatophyta</taxon>
        <taxon>Magnoliopsida</taxon>
        <taxon>eudicotyledons</taxon>
        <taxon>Gunneridae</taxon>
        <taxon>Pentapetalae</taxon>
        <taxon>asterids</taxon>
        <taxon>campanulids</taxon>
        <taxon>Asterales</taxon>
        <taxon>Asteraceae</taxon>
        <taxon>Asteroideae</taxon>
        <taxon>Heliantheae alliance</taxon>
        <taxon>Heliantheae</taxon>
        <taxon>Helianthus</taxon>
    </lineage>
</organism>
<dbReference type="PANTHER" id="PTHR31057">
    <property type="entry name" value="E3 UFM1-PROTEIN LIGASE 1"/>
    <property type="match status" value="1"/>
</dbReference>
<feature type="domain" description="E3 UFM1-protein ligase 1-like" evidence="1">
    <location>
        <begin position="30"/>
        <end position="87"/>
    </location>
</feature>